<proteinExistence type="predicted"/>
<gene>
    <name evidence="1" type="ORF">FHS88_001190</name>
</gene>
<sequence>MSTSGLPDWPWAGTPADDLPAAERLLLDAVRAWRHGTPPLHAAAMVLAAEDAGAAAAPLDSLLRAAPVRACCPLCPTVAPEEAALILACALAQRGARSEALAALLRLLPLRRAYAAMPAAIHLGCAFRRAGLLLRHPIREAMRSRPAARG</sequence>
<dbReference type="Proteomes" id="UP000562254">
    <property type="component" value="Unassembled WGS sequence"/>
</dbReference>
<reference evidence="1 2" key="1">
    <citation type="submission" date="2020-08" db="EMBL/GenBank/DDBJ databases">
        <title>Genomic Encyclopedia of Type Strains, Phase IV (KMG-IV): sequencing the most valuable type-strain genomes for metagenomic binning, comparative biology and taxonomic classification.</title>
        <authorList>
            <person name="Goeker M."/>
        </authorList>
    </citation>
    <scope>NUCLEOTIDE SEQUENCE [LARGE SCALE GENOMIC DNA]</scope>
    <source>
        <strain evidence="1 2">DSM 25895</strain>
    </source>
</reference>
<name>A0A840Y5A2_9PROT</name>
<dbReference type="EMBL" id="JACIJE010000002">
    <property type="protein sequence ID" value="MBB5689074.1"/>
    <property type="molecule type" value="Genomic_DNA"/>
</dbReference>
<evidence type="ECO:0000313" key="2">
    <source>
        <dbReference type="Proteomes" id="UP000562254"/>
    </source>
</evidence>
<organism evidence="1 2">
    <name type="scientific">Neoroseomonas alkaliterrae</name>
    <dbReference type="NCBI Taxonomy" id="1452450"/>
    <lineage>
        <taxon>Bacteria</taxon>
        <taxon>Pseudomonadati</taxon>
        <taxon>Pseudomonadota</taxon>
        <taxon>Alphaproteobacteria</taxon>
        <taxon>Acetobacterales</taxon>
        <taxon>Acetobacteraceae</taxon>
        <taxon>Neoroseomonas</taxon>
    </lineage>
</organism>
<dbReference type="AlphaFoldDB" id="A0A840Y5A2"/>
<dbReference type="RefSeq" id="WP_184482261.1">
    <property type="nucleotide sequence ID" value="NZ_JAAEDJ010000001.1"/>
</dbReference>
<keyword evidence="2" id="KW-1185">Reference proteome</keyword>
<comment type="caution">
    <text evidence="1">The sequence shown here is derived from an EMBL/GenBank/DDBJ whole genome shotgun (WGS) entry which is preliminary data.</text>
</comment>
<protein>
    <submittedName>
        <fullName evidence="1">Uncharacterized protein</fullName>
    </submittedName>
</protein>
<accession>A0A840Y5A2</accession>
<evidence type="ECO:0000313" key="1">
    <source>
        <dbReference type="EMBL" id="MBB5689074.1"/>
    </source>
</evidence>